<sequence length="47" mass="5536">MVNVEFAEIATQLRFKMPNGTELATVVDNLFMILRRRLQWLLLESNL</sequence>
<name>A0A317CPS1_9GAMM</name>
<dbReference type="Proteomes" id="UP000245539">
    <property type="component" value="Unassembled WGS sequence"/>
</dbReference>
<accession>A0A317CPS1</accession>
<keyword evidence="2" id="KW-1185">Reference proteome</keyword>
<reference evidence="1 2" key="1">
    <citation type="submission" date="2018-05" db="EMBL/GenBank/DDBJ databases">
        <title>Leucothrix arctica sp. nov., isolated from Arctic seawater.</title>
        <authorList>
            <person name="Choi A."/>
            <person name="Baek K."/>
        </authorList>
    </citation>
    <scope>NUCLEOTIDE SEQUENCE [LARGE SCALE GENOMIC DNA]</scope>
    <source>
        <strain evidence="1 2">JCM 18388</strain>
    </source>
</reference>
<comment type="caution">
    <text evidence="1">The sequence shown here is derived from an EMBL/GenBank/DDBJ whole genome shotgun (WGS) entry which is preliminary data.</text>
</comment>
<dbReference type="AlphaFoldDB" id="A0A317CPS1"/>
<protein>
    <submittedName>
        <fullName evidence="1">Uncharacterized protein</fullName>
    </submittedName>
</protein>
<evidence type="ECO:0000313" key="1">
    <source>
        <dbReference type="EMBL" id="PWR00228.1"/>
    </source>
</evidence>
<gene>
    <name evidence="1" type="ORF">DKW60_03565</name>
</gene>
<organism evidence="1 2">
    <name type="scientific">Leucothrix pacifica</name>
    <dbReference type="NCBI Taxonomy" id="1247513"/>
    <lineage>
        <taxon>Bacteria</taxon>
        <taxon>Pseudomonadati</taxon>
        <taxon>Pseudomonadota</taxon>
        <taxon>Gammaproteobacteria</taxon>
        <taxon>Thiotrichales</taxon>
        <taxon>Thiotrichaceae</taxon>
        <taxon>Leucothrix</taxon>
    </lineage>
</organism>
<dbReference type="EMBL" id="QGKM01000005">
    <property type="protein sequence ID" value="PWR00228.1"/>
    <property type="molecule type" value="Genomic_DNA"/>
</dbReference>
<proteinExistence type="predicted"/>
<evidence type="ECO:0000313" key="2">
    <source>
        <dbReference type="Proteomes" id="UP000245539"/>
    </source>
</evidence>